<protein>
    <submittedName>
        <fullName evidence="2">Uncharacterized protein</fullName>
    </submittedName>
</protein>
<evidence type="ECO:0000313" key="3">
    <source>
        <dbReference type="Proteomes" id="UP000287177"/>
    </source>
</evidence>
<keyword evidence="3" id="KW-1185">Reference proteome</keyword>
<proteinExistence type="predicted"/>
<accession>A0A439DXK7</accession>
<feature type="region of interest" description="Disordered" evidence="1">
    <location>
        <begin position="29"/>
        <end position="55"/>
    </location>
</feature>
<evidence type="ECO:0000313" key="2">
    <source>
        <dbReference type="EMBL" id="RWA22131.1"/>
    </source>
</evidence>
<name>A0A439DXK7_9MYCO</name>
<gene>
    <name evidence="2" type="ORF">MELE44368_13900</name>
</gene>
<dbReference type="AlphaFoldDB" id="A0A439DXK7"/>
<sequence>MSVLAHNGLRILSVTVALTIVGAGCSGERIVTTDEPRPTTRANTSPSPPQPPSSKHLVNAFDYVAHPQDTAAYYFTTPSGRWACAIVPRVEAGCQSATGWASGMGITGAPTTVPDASGEDATPNAVVIEREGDARFVALDEPEFSLAATDPGNTAKVLGFNRILAAAGFRCNVQESGVSCMSEASGNGFTFSTQEFVPRYTEVPPEAP</sequence>
<organism evidence="2 3">
    <name type="scientific">Mycolicibacterium elephantis DSM 44368</name>
    <dbReference type="NCBI Taxonomy" id="1335622"/>
    <lineage>
        <taxon>Bacteria</taxon>
        <taxon>Bacillati</taxon>
        <taxon>Actinomycetota</taxon>
        <taxon>Actinomycetes</taxon>
        <taxon>Mycobacteriales</taxon>
        <taxon>Mycobacteriaceae</taxon>
        <taxon>Mycolicibacterium</taxon>
    </lineage>
</organism>
<reference evidence="2 3" key="1">
    <citation type="submission" date="2013-06" db="EMBL/GenBank/DDBJ databases">
        <title>The draft sequence of the Mycobacterium elephantis genome.</title>
        <authorList>
            <person name="Pettersson F.B."/>
            <person name="Das S."/>
            <person name="Dasgupta S."/>
            <person name="Bhattacharya A."/>
            <person name="Kirsebom L.A."/>
        </authorList>
    </citation>
    <scope>NUCLEOTIDE SEQUENCE [LARGE SCALE GENOMIC DNA]</scope>
    <source>
        <strain evidence="2 3">DSM 44368</strain>
    </source>
</reference>
<dbReference type="EMBL" id="ATDN01000006">
    <property type="protein sequence ID" value="RWA22131.1"/>
    <property type="molecule type" value="Genomic_DNA"/>
</dbReference>
<dbReference type="Proteomes" id="UP000287177">
    <property type="component" value="Unassembled WGS sequence"/>
</dbReference>
<comment type="caution">
    <text evidence="2">The sequence shown here is derived from an EMBL/GenBank/DDBJ whole genome shotgun (WGS) entry which is preliminary data.</text>
</comment>
<evidence type="ECO:0000256" key="1">
    <source>
        <dbReference type="SAM" id="MobiDB-lite"/>
    </source>
</evidence>